<evidence type="ECO:0000256" key="1">
    <source>
        <dbReference type="ARBA" id="ARBA00004651"/>
    </source>
</evidence>
<dbReference type="AlphaFoldDB" id="A0A7G9REF5"/>
<evidence type="ECO:0000313" key="8">
    <source>
        <dbReference type="EMBL" id="QNN53980.1"/>
    </source>
</evidence>
<feature type="transmembrane region" description="Helical" evidence="7">
    <location>
        <begin position="166"/>
        <end position="186"/>
    </location>
</feature>
<feature type="transmembrane region" description="Helical" evidence="7">
    <location>
        <begin position="247"/>
        <end position="266"/>
    </location>
</feature>
<organism evidence="8 9">
    <name type="scientific">Nocardioides mesophilus</name>
    <dbReference type="NCBI Taxonomy" id="433659"/>
    <lineage>
        <taxon>Bacteria</taxon>
        <taxon>Bacillati</taxon>
        <taxon>Actinomycetota</taxon>
        <taxon>Actinomycetes</taxon>
        <taxon>Propionibacteriales</taxon>
        <taxon>Nocardioidaceae</taxon>
        <taxon>Nocardioides</taxon>
    </lineage>
</organism>
<evidence type="ECO:0000256" key="4">
    <source>
        <dbReference type="ARBA" id="ARBA00022989"/>
    </source>
</evidence>
<keyword evidence="9" id="KW-1185">Reference proteome</keyword>
<feature type="transmembrane region" description="Helical" evidence="7">
    <location>
        <begin position="316"/>
        <end position="337"/>
    </location>
</feature>
<proteinExistence type="predicted"/>
<dbReference type="Proteomes" id="UP000515947">
    <property type="component" value="Chromosome"/>
</dbReference>
<evidence type="ECO:0000256" key="5">
    <source>
        <dbReference type="ARBA" id="ARBA00023136"/>
    </source>
</evidence>
<name>A0A7G9REF5_9ACTN</name>
<comment type="subcellular location">
    <subcellularLocation>
        <location evidence="1">Cell membrane</location>
        <topology evidence="1">Multi-pass membrane protein</topology>
    </subcellularLocation>
</comment>
<feature type="transmembrane region" description="Helical" evidence="7">
    <location>
        <begin position="376"/>
        <end position="393"/>
    </location>
</feature>
<dbReference type="PANTHER" id="PTHR30250">
    <property type="entry name" value="PST FAMILY PREDICTED COLANIC ACID TRANSPORTER"/>
    <property type="match status" value="1"/>
</dbReference>
<dbReference type="RefSeq" id="WP_187579824.1">
    <property type="nucleotide sequence ID" value="NZ_CP060713.1"/>
</dbReference>
<keyword evidence="4 7" id="KW-1133">Transmembrane helix</keyword>
<keyword evidence="3 7" id="KW-0812">Transmembrane</keyword>
<evidence type="ECO:0000313" key="9">
    <source>
        <dbReference type="Proteomes" id="UP000515947"/>
    </source>
</evidence>
<accession>A0A7G9REF5</accession>
<evidence type="ECO:0008006" key="10">
    <source>
        <dbReference type="Google" id="ProtNLM"/>
    </source>
</evidence>
<dbReference type="GO" id="GO:0005886">
    <property type="term" value="C:plasma membrane"/>
    <property type="evidence" value="ECO:0007669"/>
    <property type="project" value="UniProtKB-SubCell"/>
</dbReference>
<feature type="region of interest" description="Disordered" evidence="6">
    <location>
        <begin position="397"/>
        <end position="418"/>
    </location>
</feature>
<protein>
    <recommendedName>
        <fullName evidence="10">Oligosaccharide flippase family protein</fullName>
    </recommendedName>
</protein>
<evidence type="ECO:0000256" key="7">
    <source>
        <dbReference type="SAM" id="Phobius"/>
    </source>
</evidence>
<evidence type="ECO:0000256" key="2">
    <source>
        <dbReference type="ARBA" id="ARBA00022475"/>
    </source>
</evidence>
<feature type="transmembrane region" description="Helical" evidence="7">
    <location>
        <begin position="212"/>
        <end position="235"/>
    </location>
</feature>
<evidence type="ECO:0000256" key="3">
    <source>
        <dbReference type="ARBA" id="ARBA00022692"/>
    </source>
</evidence>
<dbReference type="InterPro" id="IPR050833">
    <property type="entry name" value="Poly_Biosynth_Transport"/>
</dbReference>
<dbReference type="KEGG" id="nmes:H9L09_06255"/>
<feature type="transmembrane region" description="Helical" evidence="7">
    <location>
        <begin position="344"/>
        <end position="364"/>
    </location>
</feature>
<keyword evidence="2" id="KW-1003">Cell membrane</keyword>
<feature type="transmembrane region" description="Helical" evidence="7">
    <location>
        <begin position="137"/>
        <end position="160"/>
    </location>
</feature>
<feature type="transmembrane region" description="Helical" evidence="7">
    <location>
        <begin position="80"/>
        <end position="103"/>
    </location>
</feature>
<feature type="transmembrane region" description="Helical" evidence="7">
    <location>
        <begin position="109"/>
        <end position="130"/>
    </location>
</feature>
<keyword evidence="5 7" id="KW-0472">Membrane</keyword>
<dbReference type="PANTHER" id="PTHR30250:SF11">
    <property type="entry name" value="O-ANTIGEN TRANSPORTER-RELATED"/>
    <property type="match status" value="1"/>
</dbReference>
<reference evidence="8 9" key="1">
    <citation type="submission" date="2020-08" db="EMBL/GenBank/DDBJ databases">
        <title>Genome sequence of Nocardioides mesophilus KACC 16243T.</title>
        <authorList>
            <person name="Hyun D.-W."/>
            <person name="Bae J.-W."/>
        </authorList>
    </citation>
    <scope>NUCLEOTIDE SEQUENCE [LARGE SCALE GENOMIC DNA]</scope>
    <source>
        <strain evidence="8 9">KACC 16243</strain>
    </source>
</reference>
<dbReference type="EMBL" id="CP060713">
    <property type="protein sequence ID" value="QNN53980.1"/>
    <property type="molecule type" value="Genomic_DNA"/>
</dbReference>
<feature type="transmembrane region" description="Helical" evidence="7">
    <location>
        <begin position="278"/>
        <end position="296"/>
    </location>
</feature>
<evidence type="ECO:0000256" key="6">
    <source>
        <dbReference type="SAM" id="MobiDB-lite"/>
    </source>
</evidence>
<gene>
    <name evidence="8" type="ORF">H9L09_06255</name>
</gene>
<sequence length="418" mass="43910">MYARAFKGIASIGGAEAVGRLLTFAFTAMLAREAGLETLGYLSLSLALIALATIVSDGGLNQDATRRIVEGELPDNVAAVTIRVQLVAVLILAPLIALIGYAIYGLPTAKYVVVLLPLPLSMALAVPYLLDSRRRFAALAICRIVLTATTAAAGLVLLAVGVRGHALALAYVCGYWAASVSMWLFARAPARLVLAQVSQGDIRPRLRTMSRLGLASILLHVFVSLPIAIAGLISVHTLETVGVVTRLWFLLSAPAAMAGAVLIPLLAGERDLAKFKGIAAVAFFLGLTVSLLVSVFSEDLLQLLFGYEAGQAAPTLAVFVWALPLIGLVAVASAYLIAHRLDGWIAASYGLAIAIFLFTTFVLGGPVPKALDLARAWVSAYMILALVLVLRSLGTKNSKGWSDDSQAGGTTHAVQREG</sequence>